<name>A0A2M9Y0L1_9LEPT</name>
<dbReference type="EMBL" id="RQFP01000001">
    <property type="protein sequence ID" value="TGK95102.1"/>
    <property type="molecule type" value="Genomic_DNA"/>
</dbReference>
<evidence type="ECO:0000313" key="2">
    <source>
        <dbReference type="Proteomes" id="UP000297891"/>
    </source>
</evidence>
<reference evidence="1" key="1">
    <citation type="journal article" date="2019" name="PLoS Negl. Trop. Dis.">
        <title>Revisiting the worldwide diversity of Leptospira species in the environment.</title>
        <authorList>
            <person name="Vincent A.T."/>
            <person name="Schiettekatte O."/>
            <person name="Bourhy P."/>
            <person name="Veyrier F.J."/>
            <person name="Picardeau M."/>
        </authorList>
    </citation>
    <scope>NUCLEOTIDE SEQUENCE [LARGE SCALE GENOMIC DNA]</scope>
    <source>
        <strain evidence="1">201800277</strain>
    </source>
</reference>
<dbReference type="OrthoDB" id="333757at2"/>
<evidence type="ECO:0000313" key="1">
    <source>
        <dbReference type="EMBL" id="TGK95102.1"/>
    </source>
</evidence>
<organism evidence="1 2">
    <name type="scientific">Leptospira brenneri</name>
    <dbReference type="NCBI Taxonomy" id="2023182"/>
    <lineage>
        <taxon>Bacteria</taxon>
        <taxon>Pseudomonadati</taxon>
        <taxon>Spirochaetota</taxon>
        <taxon>Spirochaetia</taxon>
        <taxon>Leptospirales</taxon>
        <taxon>Leptospiraceae</taxon>
        <taxon>Leptospira</taxon>
    </lineage>
</organism>
<protein>
    <submittedName>
        <fullName evidence="1">Uncharacterized protein</fullName>
    </submittedName>
</protein>
<dbReference type="Proteomes" id="UP000297891">
    <property type="component" value="Unassembled WGS sequence"/>
</dbReference>
<gene>
    <name evidence="1" type="ORF">EHQ30_00155</name>
</gene>
<sequence length="70" mass="8516">MDNSPRKQRDLLDLLDTYKYMNQAVFWDFLDLDGRWDFANGWLHLNHPEDEWRVRASEQFPPIRPEGTDH</sequence>
<dbReference type="RefSeq" id="WP_100791203.1">
    <property type="nucleotide sequence ID" value="NZ_NPDQ01000005.1"/>
</dbReference>
<dbReference type="AlphaFoldDB" id="A0A2M9Y0L1"/>
<accession>A0A2M9Y0L1</accession>
<keyword evidence="2" id="KW-1185">Reference proteome</keyword>
<comment type="caution">
    <text evidence="1">The sequence shown here is derived from an EMBL/GenBank/DDBJ whole genome shotgun (WGS) entry which is preliminary data.</text>
</comment>
<proteinExistence type="predicted"/>